<proteinExistence type="predicted"/>
<keyword evidence="1" id="KW-0175">Coiled coil</keyword>
<comment type="caution">
    <text evidence="2">The sequence shown here is derived from an EMBL/GenBank/DDBJ whole genome shotgun (WGS) entry which is preliminary data.</text>
</comment>
<evidence type="ECO:0000256" key="1">
    <source>
        <dbReference type="SAM" id="Coils"/>
    </source>
</evidence>
<dbReference type="InterPro" id="IPR022385">
    <property type="entry name" value="Rhs_assc_core"/>
</dbReference>
<dbReference type="OrthoDB" id="2972467at2"/>
<reference evidence="3" key="2">
    <citation type="submission" date="2015-09" db="EMBL/GenBank/DDBJ databases">
        <title>Draft genome sequence of a multidrug-resistant Chryseobacterium indologenes isolate from Malaysia.</title>
        <authorList>
            <person name="Yu C.Y."/>
            <person name="Ang G.Y."/>
            <person name="Chan K.-G."/>
        </authorList>
    </citation>
    <scope>NUCLEOTIDE SEQUENCE [LARGE SCALE GENOMIC DNA]</scope>
    <source>
        <strain evidence="3">CI_885</strain>
    </source>
</reference>
<sequence length="329" mass="36193">MSYAKSSAGFPEITDVNNYYPFGLNHIDGQISKGKLGSYLSYKYNGKELQETGMYDYGARMYMPDLGRWGVLDRASEHVPEFSPYTFTFNDPIGFVDNDGEFPGPTGAVIGILADYIGQVAGHYFFDNMSFKDSMVKDINYWSLGISGVTGALTGGIDSFKTTITSKVGKRIFVNMIDYGVDVLVNTVGGVLSDQLDEGKFDVWKSLTGGLIEAGVGKLIPLKYVDKLEKKLLHKMNVNANKAAKIKSKLGNVTRKKTIKKLEAKLQVAENNVINYTSAYTGVKTVNDVFKKTGVNGLTDQLFKKEEEPKKEGKLTIGEVISEKGISNQ</sequence>
<dbReference type="PANTHER" id="PTHR32305">
    <property type="match status" value="1"/>
</dbReference>
<dbReference type="InterPro" id="IPR050708">
    <property type="entry name" value="T6SS_VgrG/RHS"/>
</dbReference>
<dbReference type="Proteomes" id="UP000037953">
    <property type="component" value="Unassembled WGS sequence"/>
</dbReference>
<name>A0A0N1KRP1_CHRID</name>
<organism evidence="2 3">
    <name type="scientific">Chryseobacterium indologenes</name>
    <name type="common">Flavobacterium indologenes</name>
    <dbReference type="NCBI Taxonomy" id="253"/>
    <lineage>
        <taxon>Bacteria</taxon>
        <taxon>Pseudomonadati</taxon>
        <taxon>Bacteroidota</taxon>
        <taxon>Flavobacteriia</taxon>
        <taxon>Flavobacteriales</taxon>
        <taxon>Weeksellaceae</taxon>
        <taxon>Chryseobacterium group</taxon>
        <taxon>Chryseobacterium</taxon>
    </lineage>
</organism>
<gene>
    <name evidence="2" type="ORF">AOB46_17595</name>
</gene>
<dbReference type="Gene3D" id="2.180.10.10">
    <property type="entry name" value="RHS repeat-associated core"/>
    <property type="match status" value="1"/>
</dbReference>
<dbReference type="NCBIfam" id="TIGR03696">
    <property type="entry name" value="Rhs_assc_core"/>
    <property type="match status" value="1"/>
</dbReference>
<dbReference type="EMBL" id="LJOD01000014">
    <property type="protein sequence ID" value="KPE49786.1"/>
    <property type="molecule type" value="Genomic_DNA"/>
</dbReference>
<dbReference type="PATRIC" id="fig|253.9.peg.1467"/>
<evidence type="ECO:0008006" key="4">
    <source>
        <dbReference type="Google" id="ProtNLM"/>
    </source>
</evidence>
<dbReference type="AlphaFoldDB" id="A0A0N1KRP1"/>
<evidence type="ECO:0000313" key="2">
    <source>
        <dbReference type="EMBL" id="KPE49786.1"/>
    </source>
</evidence>
<evidence type="ECO:0000313" key="3">
    <source>
        <dbReference type="Proteomes" id="UP000037953"/>
    </source>
</evidence>
<protein>
    <recommendedName>
        <fullName evidence="4">RHS repeat-associated core domain-containing protein</fullName>
    </recommendedName>
</protein>
<dbReference type="RefSeq" id="WP_062701794.1">
    <property type="nucleotide sequence ID" value="NZ_LJOD01000014.1"/>
</dbReference>
<accession>A0A0N1KRP1</accession>
<dbReference type="PANTHER" id="PTHR32305:SF15">
    <property type="entry name" value="PROTEIN RHSA-RELATED"/>
    <property type="match status" value="1"/>
</dbReference>
<reference evidence="2 3" key="1">
    <citation type="journal article" date="2015" name="Genom Data">
        <title>Draft genome sequence of a multidrug-resistant Chryseobacterium indologenes isolate from Malaysia.</title>
        <authorList>
            <person name="Yu C.Y."/>
            <person name="Ang G.Y."/>
            <person name="Cheng H.J."/>
            <person name="Cheong Y.M."/>
            <person name="Yin W.F."/>
            <person name="Chan K.G."/>
        </authorList>
    </citation>
    <scope>NUCLEOTIDE SEQUENCE [LARGE SCALE GENOMIC DNA]</scope>
    <source>
        <strain evidence="2 3">CI_885</strain>
    </source>
</reference>
<feature type="coiled-coil region" evidence="1">
    <location>
        <begin position="252"/>
        <end position="279"/>
    </location>
</feature>